<dbReference type="Proteomes" id="UP000253318">
    <property type="component" value="Unassembled WGS sequence"/>
</dbReference>
<evidence type="ECO:0000313" key="2">
    <source>
        <dbReference type="Proteomes" id="UP000253318"/>
    </source>
</evidence>
<dbReference type="AlphaFoldDB" id="A0A368T2A3"/>
<comment type="caution">
    <text evidence="1">The sequence shown here is derived from an EMBL/GenBank/DDBJ whole genome shotgun (WGS) entry which is preliminary data.</text>
</comment>
<name>A0A368T2A3_9ACTN</name>
<accession>A0A368T2A3</accession>
<evidence type="ECO:0000313" key="1">
    <source>
        <dbReference type="EMBL" id="RCV54837.1"/>
    </source>
</evidence>
<gene>
    <name evidence="1" type="ORF">DEF24_18745</name>
</gene>
<protein>
    <submittedName>
        <fullName evidence="1">Uncharacterized protein</fullName>
    </submittedName>
</protein>
<proteinExistence type="predicted"/>
<keyword evidence="2" id="KW-1185">Reference proteome</keyword>
<sequence length="132" mass="15115">MLFSDRLRPFREDYGEDDPVLDLLVTARGEWARVQTSVRTFNGDGLCTFLFSAAEDFRGWAGARTWHSIERQLTLSAEHRSGGHVHLTWGVHGRPPYGRWDFATTTVHAAGEEMRKLASDFREFFTAEIEQP</sequence>
<dbReference type="Pfam" id="PF19739">
    <property type="entry name" value="DUF6228"/>
    <property type="match status" value="1"/>
</dbReference>
<dbReference type="OrthoDB" id="4548929at2"/>
<dbReference type="EMBL" id="QEIN01000159">
    <property type="protein sequence ID" value="RCV54837.1"/>
    <property type="molecule type" value="Genomic_DNA"/>
</dbReference>
<reference evidence="1 2" key="1">
    <citation type="submission" date="2018-04" db="EMBL/GenBank/DDBJ databases">
        <title>Novel actinobacteria from marine sediment.</title>
        <authorList>
            <person name="Ng Z.Y."/>
            <person name="Tan G.Y.A."/>
        </authorList>
    </citation>
    <scope>NUCLEOTIDE SEQUENCE [LARGE SCALE GENOMIC DNA]</scope>
    <source>
        <strain evidence="1 2">TPS81</strain>
    </source>
</reference>
<organism evidence="1 2">
    <name type="scientific">Marinitenerispora sediminis</name>
    <dbReference type="NCBI Taxonomy" id="1931232"/>
    <lineage>
        <taxon>Bacteria</taxon>
        <taxon>Bacillati</taxon>
        <taxon>Actinomycetota</taxon>
        <taxon>Actinomycetes</taxon>
        <taxon>Streptosporangiales</taxon>
        <taxon>Nocardiopsidaceae</taxon>
        <taxon>Marinitenerispora</taxon>
    </lineage>
</organism>
<dbReference type="InterPro" id="IPR046196">
    <property type="entry name" value="DUF6228"/>
</dbReference>